<proteinExistence type="inferred from homology"/>
<dbReference type="PRINTS" id="PR00502">
    <property type="entry name" value="NUDIXFAMILY"/>
</dbReference>
<dbReference type="SUPFAM" id="SSF55811">
    <property type="entry name" value="Nudix"/>
    <property type="match status" value="1"/>
</dbReference>
<reference evidence="5 6" key="1">
    <citation type="submission" date="2021-05" db="EMBL/GenBank/DDBJ databases">
        <title>Novel species in genus Cellulomonas.</title>
        <authorList>
            <person name="Zhang G."/>
        </authorList>
    </citation>
    <scope>NUCLEOTIDE SEQUENCE [LARGE SCALE GENOMIC DNA]</scope>
    <source>
        <strain evidence="6">zg-ZUI222</strain>
    </source>
</reference>
<sequence length="167" mass="17753">MPVTSAGLLLHHGRGASAHVLIAHMGGPFWARKDERAWSVPKGVVEPGEDVEAAARREFREELGVPPPDLPTVDLGAFRYTSGKVVHVLAVEVPAALVGSPDDPACPDLTTRPGISTAQVEWPPRSGRRLAVPEVDRAAWFPVEQARSLLVAGQQPVLDALVAATDP</sequence>
<dbReference type="Proteomes" id="UP000677804">
    <property type="component" value="Chromosome"/>
</dbReference>
<dbReference type="Pfam" id="PF00293">
    <property type="entry name" value="NUDIX"/>
    <property type="match status" value="1"/>
</dbReference>
<dbReference type="PANTHER" id="PTHR21340:SF7">
    <property type="entry name" value="NUDIX HYDROLASE DOMAIN-CONTAINING PROTEIN"/>
    <property type="match status" value="1"/>
</dbReference>
<accession>A0ABX8D568</accession>
<dbReference type="PROSITE" id="PS51462">
    <property type="entry name" value="NUDIX"/>
    <property type="match status" value="1"/>
</dbReference>
<dbReference type="Gene3D" id="3.90.79.10">
    <property type="entry name" value="Nucleoside Triphosphate Pyrophosphohydrolase"/>
    <property type="match status" value="1"/>
</dbReference>
<dbReference type="PROSITE" id="PS00893">
    <property type="entry name" value="NUDIX_BOX"/>
    <property type="match status" value="1"/>
</dbReference>
<comment type="similarity">
    <text evidence="1 3">Belongs to the Nudix hydrolase family.</text>
</comment>
<organism evidence="5 6">
    <name type="scientific">Cellulomonas wangleii</name>
    <dbReference type="NCBI Taxonomy" id="2816956"/>
    <lineage>
        <taxon>Bacteria</taxon>
        <taxon>Bacillati</taxon>
        <taxon>Actinomycetota</taxon>
        <taxon>Actinomycetes</taxon>
        <taxon>Micrococcales</taxon>
        <taxon>Cellulomonadaceae</taxon>
        <taxon>Cellulomonas</taxon>
    </lineage>
</organism>
<feature type="domain" description="Nudix hydrolase" evidence="4">
    <location>
        <begin position="1"/>
        <end position="163"/>
    </location>
</feature>
<dbReference type="InterPro" id="IPR020476">
    <property type="entry name" value="Nudix_hydrolase"/>
</dbReference>
<dbReference type="InterPro" id="IPR051325">
    <property type="entry name" value="Nudix_hydrolase_domain"/>
</dbReference>
<dbReference type="CDD" id="cd04662">
    <property type="entry name" value="NUDIX_Hydrolase"/>
    <property type="match status" value="1"/>
</dbReference>
<dbReference type="InterPro" id="IPR015797">
    <property type="entry name" value="NUDIX_hydrolase-like_dom_sf"/>
</dbReference>
<evidence type="ECO:0000256" key="2">
    <source>
        <dbReference type="ARBA" id="ARBA00022801"/>
    </source>
</evidence>
<dbReference type="RefSeq" id="WP_207340262.1">
    <property type="nucleotide sequence ID" value="NZ_CP074405.1"/>
</dbReference>
<evidence type="ECO:0000256" key="3">
    <source>
        <dbReference type="RuleBase" id="RU003476"/>
    </source>
</evidence>
<protein>
    <submittedName>
        <fullName evidence="5">NUDIX domain-containing protein</fullName>
    </submittedName>
</protein>
<evidence type="ECO:0000259" key="4">
    <source>
        <dbReference type="PROSITE" id="PS51462"/>
    </source>
</evidence>
<dbReference type="InterPro" id="IPR000086">
    <property type="entry name" value="NUDIX_hydrolase_dom"/>
</dbReference>
<name>A0ABX8D568_9CELL</name>
<dbReference type="EMBL" id="CP074405">
    <property type="protein sequence ID" value="QVI62601.1"/>
    <property type="molecule type" value="Genomic_DNA"/>
</dbReference>
<evidence type="ECO:0000313" key="6">
    <source>
        <dbReference type="Proteomes" id="UP000677804"/>
    </source>
</evidence>
<keyword evidence="2 3" id="KW-0378">Hydrolase</keyword>
<evidence type="ECO:0000313" key="5">
    <source>
        <dbReference type="EMBL" id="QVI62601.1"/>
    </source>
</evidence>
<evidence type="ECO:0000256" key="1">
    <source>
        <dbReference type="ARBA" id="ARBA00005582"/>
    </source>
</evidence>
<gene>
    <name evidence="5" type="ORF">KG103_01200</name>
</gene>
<dbReference type="InterPro" id="IPR020084">
    <property type="entry name" value="NUDIX_hydrolase_CS"/>
</dbReference>
<keyword evidence="6" id="KW-1185">Reference proteome</keyword>
<dbReference type="PANTHER" id="PTHR21340">
    <property type="entry name" value="DIADENOSINE 5,5-P1,P4-TETRAPHOSPHATE PYROPHOSPHOHYDROLASE MUTT"/>
    <property type="match status" value="1"/>
</dbReference>